<dbReference type="RefSeq" id="WP_081156238.1">
    <property type="nucleotide sequence ID" value="NZ_LVYD01000124.1"/>
</dbReference>
<dbReference type="OrthoDB" id="9761875at2"/>
<feature type="chain" id="PRO_5012144725" evidence="2">
    <location>
        <begin position="21"/>
        <end position="632"/>
    </location>
</feature>
<dbReference type="InterPro" id="IPR006047">
    <property type="entry name" value="GH13_cat_dom"/>
</dbReference>
<dbReference type="SUPFAM" id="SSF81296">
    <property type="entry name" value="E set domains"/>
    <property type="match status" value="1"/>
</dbReference>
<evidence type="ECO:0000313" key="4">
    <source>
        <dbReference type="EMBL" id="OQP57272.1"/>
    </source>
</evidence>
<evidence type="ECO:0000256" key="2">
    <source>
        <dbReference type="SAM" id="SignalP"/>
    </source>
</evidence>
<sequence>MNWKLYGVLLCLIASRFTFCNKNSGLTTAKQVTTADVPSGASDGVTFINSGASAIFNLYAPGKNTVAVTGEFNNWTATTMTQSTDGNRWWVQIDNLDPAKEYAYQYLVDDTLKVADPYTHKVLDPDNDGAVPGGAYPNLKAYPTGTAAKGIVSVMQANPAAYTWQVGSFTRPDPKNLVVYELLVRDFVATHSYTTLTDTLNYLASLGVNAIELLPVNEFEGNDSWGYNTNFMFALDKYYGTPNAYKAFIDACHARGIAVIQDIVLEDQFGSSPMVRMYATASGSPSSKNPWFNETNRHPYAVGYQLNHESAATVYYSQNVMKYWMQEYHIDGYRFDQSKGFTQTNSGSNDATWSAYDASRVAIWTKYIRYMQSLDASFYIILEHFAADQEEKALAGLGAIMWNNLNTNASQATMSYNDAGGSWDLKRMFYDSHGFTTPYNLMTYIESHDEERLQYKNEHYGNYSGAYNIRDLATGLARQQLIAAFEFAAPGPKMLWQFGELGYDVTIDYNGRTGSKPIYWNYRQDANRLALYNTYAKLINLKKKNPVFTTTNYSYKLDGAVKTISLTGSDGTRVMVAGNFDVVAQTAAIAFPASGAWYDNLSGGMLSVTATPYSITLAPGEYHIYSNTLLKQ</sequence>
<keyword evidence="5" id="KW-1185">Reference proteome</keyword>
<dbReference type="InterPro" id="IPR014756">
    <property type="entry name" value="Ig_E-set"/>
</dbReference>
<accession>A0A1V9FFX4</accession>
<dbReference type="InterPro" id="IPR017853">
    <property type="entry name" value="GH"/>
</dbReference>
<comment type="caution">
    <text evidence="4">The sequence shown here is derived from an EMBL/GenBank/DDBJ whole genome shotgun (WGS) entry which is preliminary data.</text>
</comment>
<comment type="similarity">
    <text evidence="1">Belongs to the glycosyl hydrolase 13 family.</text>
</comment>
<reference evidence="4 5" key="1">
    <citation type="submission" date="2016-03" db="EMBL/GenBank/DDBJ databases">
        <title>Niastella vici sp. nov., isolated from farmland soil.</title>
        <authorList>
            <person name="Chen L."/>
            <person name="Wang D."/>
            <person name="Yang S."/>
            <person name="Wang G."/>
        </authorList>
    </citation>
    <scope>NUCLEOTIDE SEQUENCE [LARGE SCALE GENOMIC DNA]</scope>
    <source>
        <strain evidence="4 5">DJ57</strain>
    </source>
</reference>
<proteinExistence type="inferred from homology"/>
<name>A0A1V9FFX4_9BACT</name>
<dbReference type="Proteomes" id="UP000192796">
    <property type="component" value="Unassembled WGS sequence"/>
</dbReference>
<dbReference type="CDD" id="cd11350">
    <property type="entry name" value="AmyAc_4"/>
    <property type="match status" value="1"/>
</dbReference>
<evidence type="ECO:0000313" key="5">
    <source>
        <dbReference type="Proteomes" id="UP000192796"/>
    </source>
</evidence>
<protein>
    <submittedName>
        <fullName evidence="4">Alpha-amylase</fullName>
    </submittedName>
</protein>
<dbReference type="EMBL" id="LVYD01000124">
    <property type="protein sequence ID" value="OQP57272.1"/>
    <property type="molecule type" value="Genomic_DNA"/>
</dbReference>
<feature type="signal peptide" evidence="2">
    <location>
        <begin position="1"/>
        <end position="20"/>
    </location>
</feature>
<dbReference type="SMART" id="SM00642">
    <property type="entry name" value="Aamy"/>
    <property type="match status" value="1"/>
</dbReference>
<dbReference type="Pfam" id="PF02922">
    <property type="entry name" value="CBM_48"/>
    <property type="match status" value="1"/>
</dbReference>
<dbReference type="AlphaFoldDB" id="A0A1V9FFX4"/>
<evidence type="ECO:0000256" key="1">
    <source>
        <dbReference type="ARBA" id="ARBA00008061"/>
    </source>
</evidence>
<dbReference type="GO" id="GO:0004553">
    <property type="term" value="F:hydrolase activity, hydrolyzing O-glycosyl compounds"/>
    <property type="evidence" value="ECO:0007669"/>
    <property type="project" value="InterPro"/>
</dbReference>
<feature type="domain" description="Glycosyl hydrolase family 13 catalytic" evidence="3">
    <location>
        <begin position="181"/>
        <end position="542"/>
    </location>
</feature>
<gene>
    <name evidence="4" type="ORF">A3860_12010</name>
</gene>
<dbReference type="SUPFAM" id="SSF51445">
    <property type="entry name" value="(Trans)glycosidases"/>
    <property type="match status" value="1"/>
</dbReference>
<dbReference type="Gene3D" id="3.20.20.80">
    <property type="entry name" value="Glycosidases"/>
    <property type="match status" value="1"/>
</dbReference>
<dbReference type="InterPro" id="IPR004193">
    <property type="entry name" value="Glyco_hydro_13_N"/>
</dbReference>
<dbReference type="STRING" id="1703345.A3860_12010"/>
<dbReference type="Pfam" id="PF00128">
    <property type="entry name" value="Alpha-amylase"/>
    <property type="match status" value="1"/>
</dbReference>
<dbReference type="GO" id="GO:0005975">
    <property type="term" value="P:carbohydrate metabolic process"/>
    <property type="evidence" value="ECO:0007669"/>
    <property type="project" value="InterPro"/>
</dbReference>
<dbReference type="InterPro" id="IPR013783">
    <property type="entry name" value="Ig-like_fold"/>
</dbReference>
<dbReference type="Gene3D" id="2.60.40.10">
    <property type="entry name" value="Immunoglobulins"/>
    <property type="match status" value="1"/>
</dbReference>
<organism evidence="4 5">
    <name type="scientific">Niastella vici</name>
    <dbReference type="NCBI Taxonomy" id="1703345"/>
    <lineage>
        <taxon>Bacteria</taxon>
        <taxon>Pseudomonadati</taxon>
        <taxon>Bacteroidota</taxon>
        <taxon>Chitinophagia</taxon>
        <taxon>Chitinophagales</taxon>
        <taxon>Chitinophagaceae</taxon>
        <taxon>Niastella</taxon>
    </lineage>
</organism>
<dbReference type="PANTHER" id="PTHR43002">
    <property type="entry name" value="GLYCOGEN DEBRANCHING ENZYME"/>
    <property type="match status" value="1"/>
</dbReference>
<evidence type="ECO:0000259" key="3">
    <source>
        <dbReference type="SMART" id="SM00642"/>
    </source>
</evidence>
<keyword evidence="2" id="KW-0732">Signal</keyword>